<organism evidence="14 15">
    <name type="scientific">Ornithinibacillus halotolerans</name>
    <dbReference type="NCBI Taxonomy" id="1274357"/>
    <lineage>
        <taxon>Bacteria</taxon>
        <taxon>Bacillati</taxon>
        <taxon>Bacillota</taxon>
        <taxon>Bacilli</taxon>
        <taxon>Bacillales</taxon>
        <taxon>Bacillaceae</taxon>
        <taxon>Ornithinibacillus</taxon>
    </lineage>
</organism>
<dbReference type="EMBL" id="BMEY01000010">
    <property type="protein sequence ID" value="GGA78495.1"/>
    <property type="molecule type" value="Genomic_DNA"/>
</dbReference>
<feature type="binding site" evidence="11">
    <location>
        <position position="119"/>
    </location>
    <ligand>
        <name>heme</name>
        <dbReference type="ChEBI" id="CHEBI:30413"/>
    </ligand>
</feature>
<evidence type="ECO:0000256" key="7">
    <source>
        <dbReference type="ARBA" id="ARBA00023004"/>
    </source>
</evidence>
<keyword evidence="6 9" id="KW-0560">Oxidoreductase</keyword>
<dbReference type="Pfam" id="PF18011">
    <property type="entry name" value="Catalase_C"/>
    <property type="match status" value="1"/>
</dbReference>
<comment type="caution">
    <text evidence="14">The sequence shown here is derived from an EMBL/GenBank/DDBJ whole genome shotgun (WGS) entry which is preliminary data.</text>
</comment>
<dbReference type="Proteomes" id="UP000613512">
    <property type="component" value="Unassembled WGS sequence"/>
</dbReference>
<evidence type="ECO:0000256" key="1">
    <source>
        <dbReference type="ARBA" id="ARBA00001971"/>
    </source>
</evidence>
<keyword evidence="8 9" id="KW-0376">Hydrogen peroxide</keyword>
<dbReference type="InterPro" id="IPR018028">
    <property type="entry name" value="Catalase"/>
</dbReference>
<dbReference type="PRINTS" id="PR00067">
    <property type="entry name" value="CATALASE"/>
</dbReference>
<dbReference type="InterPro" id="IPR024712">
    <property type="entry name" value="Catalase_clade2"/>
</dbReference>
<feature type="binding site" description="axial binding residue" evidence="10">
    <location>
        <position position="369"/>
    </location>
    <ligand>
        <name>heme</name>
        <dbReference type="ChEBI" id="CHEBI:30413"/>
    </ligand>
    <ligandPart>
        <name>Fe</name>
        <dbReference type="ChEBI" id="CHEBI:18248"/>
    </ligandPart>
</feature>
<evidence type="ECO:0000256" key="12">
    <source>
        <dbReference type="SAM" id="MobiDB-lite"/>
    </source>
</evidence>
<dbReference type="Pfam" id="PF00199">
    <property type="entry name" value="Catalase"/>
    <property type="match status" value="1"/>
</dbReference>
<accession>A0A916RZU9</accession>
<dbReference type="PROSITE" id="PS51402">
    <property type="entry name" value="CATALASE_3"/>
    <property type="match status" value="1"/>
</dbReference>
<dbReference type="GO" id="GO:0006979">
    <property type="term" value="P:response to oxidative stress"/>
    <property type="evidence" value="ECO:0007669"/>
    <property type="project" value="InterPro"/>
</dbReference>
<evidence type="ECO:0000259" key="13">
    <source>
        <dbReference type="SMART" id="SM01060"/>
    </source>
</evidence>
<evidence type="ECO:0000256" key="9">
    <source>
        <dbReference type="PIRNR" id="PIRNR038927"/>
    </source>
</evidence>
<evidence type="ECO:0000256" key="8">
    <source>
        <dbReference type="ARBA" id="ARBA00023324"/>
    </source>
</evidence>
<comment type="similarity">
    <text evidence="9">Belongs to the catalase family.</text>
</comment>
<evidence type="ECO:0000256" key="5">
    <source>
        <dbReference type="ARBA" id="ARBA00022723"/>
    </source>
</evidence>
<feature type="region of interest" description="Disordered" evidence="12">
    <location>
        <begin position="1"/>
        <end position="55"/>
    </location>
</feature>
<dbReference type="InterPro" id="IPR020835">
    <property type="entry name" value="Catalase_sf"/>
</dbReference>
<dbReference type="InterPro" id="IPR041399">
    <property type="entry name" value="Catalase_large_C"/>
</dbReference>
<keyword evidence="5 9" id="KW-0479">Metal-binding</keyword>
<name>A0A916RZU9_9BACI</name>
<dbReference type="CDD" id="cd03132">
    <property type="entry name" value="GATase1_catalase"/>
    <property type="match status" value="1"/>
</dbReference>
<feature type="binding site" evidence="11">
    <location>
        <position position="79"/>
    </location>
    <ligand>
        <name>heme</name>
        <dbReference type="ChEBI" id="CHEBI:30413"/>
    </ligand>
</feature>
<feature type="domain" description="Catalase core" evidence="13">
    <location>
        <begin position="35"/>
        <end position="422"/>
    </location>
</feature>
<keyword evidence="7 9" id="KW-0408">Iron</keyword>
<evidence type="ECO:0000256" key="3">
    <source>
        <dbReference type="ARBA" id="ARBA00022559"/>
    </source>
</evidence>
<keyword evidence="3 9" id="KW-0575">Peroxidase</keyword>
<dbReference type="GO" id="GO:0046872">
    <property type="term" value="F:metal ion binding"/>
    <property type="evidence" value="ECO:0007669"/>
    <property type="project" value="UniProtKB-KW"/>
</dbReference>
<keyword evidence="15" id="KW-1185">Reference proteome</keyword>
<dbReference type="GO" id="GO:0004096">
    <property type="term" value="F:catalase activity"/>
    <property type="evidence" value="ECO:0007669"/>
    <property type="project" value="UniProtKB-UniRule"/>
</dbReference>
<dbReference type="Pfam" id="PF06628">
    <property type="entry name" value="Catalase-rel"/>
    <property type="match status" value="1"/>
</dbReference>
<protein>
    <recommendedName>
        <fullName evidence="2 9">Catalase</fullName>
        <ecNumber evidence="2 9">1.11.1.6</ecNumber>
    </recommendedName>
</protein>
<evidence type="ECO:0000256" key="6">
    <source>
        <dbReference type="ARBA" id="ARBA00023002"/>
    </source>
</evidence>
<dbReference type="SUPFAM" id="SSF52317">
    <property type="entry name" value="Class I glutamine amidotransferase-like"/>
    <property type="match status" value="1"/>
</dbReference>
<reference evidence="14" key="1">
    <citation type="journal article" date="2014" name="Int. J. Syst. Evol. Microbiol.">
        <title>Complete genome sequence of Corynebacterium casei LMG S-19264T (=DSM 44701T), isolated from a smear-ripened cheese.</title>
        <authorList>
            <consortium name="US DOE Joint Genome Institute (JGI-PGF)"/>
            <person name="Walter F."/>
            <person name="Albersmeier A."/>
            <person name="Kalinowski J."/>
            <person name="Ruckert C."/>
        </authorList>
    </citation>
    <scope>NUCLEOTIDE SEQUENCE</scope>
    <source>
        <strain evidence="14">CGMCC 1.12408</strain>
    </source>
</reference>
<dbReference type="Gene3D" id="2.40.180.10">
    <property type="entry name" value="Catalase core domain"/>
    <property type="match status" value="1"/>
</dbReference>
<dbReference type="SUPFAM" id="SSF56634">
    <property type="entry name" value="Heme-dependent catalase-like"/>
    <property type="match status" value="1"/>
</dbReference>
<dbReference type="RefSeq" id="WP_188384756.1">
    <property type="nucleotide sequence ID" value="NZ_BMEY01000010.1"/>
</dbReference>
<dbReference type="InterPro" id="IPR043156">
    <property type="entry name" value="Catalase_clade2_helical"/>
</dbReference>
<dbReference type="InterPro" id="IPR011614">
    <property type="entry name" value="Catalase_core"/>
</dbReference>
<feature type="binding site" evidence="11">
    <location>
        <position position="376"/>
    </location>
    <ligand>
        <name>heme</name>
        <dbReference type="ChEBI" id="CHEBI:30413"/>
    </ligand>
</feature>
<gene>
    <name evidence="14" type="primary">katE</name>
    <name evidence="14" type="ORF">GCM10008025_22460</name>
</gene>
<dbReference type="GO" id="GO:0005829">
    <property type="term" value="C:cytosol"/>
    <property type="evidence" value="ECO:0007669"/>
    <property type="project" value="TreeGrafter"/>
</dbReference>
<comment type="catalytic activity">
    <reaction evidence="9">
        <text>2 H2O2 = O2 + 2 H2O</text>
        <dbReference type="Rhea" id="RHEA:20309"/>
        <dbReference type="ChEBI" id="CHEBI:15377"/>
        <dbReference type="ChEBI" id="CHEBI:15379"/>
        <dbReference type="ChEBI" id="CHEBI:16240"/>
        <dbReference type="EC" id="1.11.1.6"/>
    </reaction>
</comment>
<dbReference type="Gene3D" id="3.40.50.880">
    <property type="match status" value="1"/>
</dbReference>
<evidence type="ECO:0000256" key="11">
    <source>
        <dbReference type="PIRSR" id="PIRSR038927-3"/>
    </source>
</evidence>
<dbReference type="PIRSF" id="PIRSF038927">
    <property type="entry name" value="Catalase_clade2"/>
    <property type="match status" value="1"/>
</dbReference>
<evidence type="ECO:0000256" key="4">
    <source>
        <dbReference type="ARBA" id="ARBA00022617"/>
    </source>
</evidence>
<comment type="function">
    <text evidence="9">Decomposes hydrogen peroxide into water and oxygen; serves to protect cells from the toxic effects of hydrogen peroxide.</text>
</comment>
<dbReference type="PANTHER" id="PTHR42821">
    <property type="entry name" value="CATALASE"/>
    <property type="match status" value="1"/>
</dbReference>
<feature type="compositionally biased region" description="Basic and acidic residues" evidence="12">
    <location>
        <begin position="42"/>
        <end position="55"/>
    </location>
</feature>
<keyword evidence="4 9" id="KW-0349">Heme</keyword>
<comment type="cofactor">
    <cofactor evidence="1 9 10">
        <name>heme</name>
        <dbReference type="ChEBI" id="CHEBI:30413"/>
    </cofactor>
</comment>
<dbReference type="InterPro" id="IPR010582">
    <property type="entry name" value="Catalase_immune_responsive"/>
</dbReference>
<sequence length="686" mass="78105">MDKKSERNQQLPVNQDAKQEQLDQYRIQNTGNPMTTNQKRKIANDSETLKAGERGPSLHEDWHYFEKMSHFVQEEEPERVVHARGYSAHGEFECYQSMRHVTKAGFLQEPGIKTPITCRFSTVQGPRGSYDTARDLRCKGVKFYTEEGNYDLTTIAMPVLINQDPMKFPDVIHAYQAKDDDDIPTATGAHDYFWDYVANNPESLHMVTWIMSDRGILRSYRMMESWSINTYLFVNEEGVATFVRFVWKPVLGVHSLLQDEAIKLGGIDPDFHRKDLREAIDKGFYPEYELGVQLIPLEDEFKFDFDILDPAKFWPEELVPVQIIGKLTLNRNIDNYHTESEQVAFNPANVVPGIDFSNDPVLQGRLIAYHMAQTHRIGPNFQELPINKPICPFHNNQRRGPMRYRIDVDQVSYHKNSLANNTPHTTPPEEGGYEHYPKKVEGHVVRGRSESFNDFFSQVRIFWNSLTPVEKQHTIEGFSYQLGKVKSESVRQQNVDLLVNVDKELATIVAENIGVNPPSGTNVPVETRYPSLSQANTPKYAATQRVGVLIGDGFNSQEVSGVLNQLKQNGVFIRIISNKLGMVTGSDGSQLKVDQTFITSSPYLVDAIYVVGGTARNQAMFNKDVTRFLHKAYEQYKPIGIASTGQSYLQPAEQNNLAGVIFAANNPNFGEDFVSAICKQRFWDRR</sequence>
<evidence type="ECO:0000313" key="14">
    <source>
        <dbReference type="EMBL" id="GGA78495.1"/>
    </source>
</evidence>
<dbReference type="EC" id="1.11.1.6" evidence="2 9"/>
<dbReference type="PANTHER" id="PTHR42821:SF1">
    <property type="entry name" value="CATALASE-B"/>
    <property type="match status" value="1"/>
</dbReference>
<dbReference type="SMART" id="SM01060">
    <property type="entry name" value="Catalase"/>
    <property type="match status" value="1"/>
</dbReference>
<reference evidence="14" key="2">
    <citation type="submission" date="2020-09" db="EMBL/GenBank/DDBJ databases">
        <authorList>
            <person name="Sun Q."/>
            <person name="Zhou Y."/>
        </authorList>
    </citation>
    <scope>NUCLEOTIDE SEQUENCE</scope>
    <source>
        <strain evidence="14">CGMCC 1.12408</strain>
    </source>
</reference>
<feature type="compositionally biased region" description="Polar residues" evidence="12">
    <location>
        <begin position="26"/>
        <end position="37"/>
    </location>
</feature>
<feature type="binding site" evidence="11">
    <location>
        <position position="168"/>
    </location>
    <ligand>
        <name>heme</name>
        <dbReference type="ChEBI" id="CHEBI:30413"/>
    </ligand>
</feature>
<dbReference type="AlphaFoldDB" id="A0A916RZU9"/>
<evidence type="ECO:0000256" key="10">
    <source>
        <dbReference type="PIRSR" id="PIRSR038927-2"/>
    </source>
</evidence>
<evidence type="ECO:0000313" key="15">
    <source>
        <dbReference type="Proteomes" id="UP000613512"/>
    </source>
</evidence>
<dbReference type="GO" id="GO:0020037">
    <property type="term" value="F:heme binding"/>
    <property type="evidence" value="ECO:0007669"/>
    <property type="project" value="UniProtKB-UniRule"/>
</dbReference>
<evidence type="ECO:0000256" key="2">
    <source>
        <dbReference type="ARBA" id="ARBA00012314"/>
    </source>
</evidence>
<feature type="binding site" evidence="11">
    <location>
        <position position="365"/>
    </location>
    <ligand>
        <name>heme</name>
        <dbReference type="ChEBI" id="CHEBI:30413"/>
    </ligand>
</feature>
<dbReference type="Gene3D" id="1.20.1370.20">
    <property type="match status" value="1"/>
</dbReference>
<proteinExistence type="inferred from homology"/>
<dbReference type="InterPro" id="IPR029062">
    <property type="entry name" value="Class_I_gatase-like"/>
</dbReference>
<dbReference type="GO" id="GO:0042744">
    <property type="term" value="P:hydrogen peroxide catabolic process"/>
    <property type="evidence" value="ECO:0007669"/>
    <property type="project" value="UniProtKB-UniRule"/>
</dbReference>